<dbReference type="PANTHER" id="PTHR31157">
    <property type="entry name" value="SCP DOMAIN-CONTAINING PROTEIN"/>
    <property type="match status" value="1"/>
</dbReference>
<dbReference type="SUPFAM" id="SSF55797">
    <property type="entry name" value="PR-1-like"/>
    <property type="match status" value="1"/>
</dbReference>
<dbReference type="Gene3D" id="3.40.33.10">
    <property type="entry name" value="CAP"/>
    <property type="match status" value="1"/>
</dbReference>
<proteinExistence type="predicted"/>
<dbReference type="OrthoDB" id="68195at2"/>
<evidence type="ECO:0000256" key="2">
    <source>
        <dbReference type="SAM" id="Phobius"/>
    </source>
</evidence>
<dbReference type="RefSeq" id="WP_089224963.1">
    <property type="nucleotide sequence ID" value="NZ_FZOF01000008.1"/>
</dbReference>
<evidence type="ECO:0000313" key="5">
    <source>
        <dbReference type="Proteomes" id="UP000198280"/>
    </source>
</evidence>
<reference evidence="4 5" key="1">
    <citation type="submission" date="2017-06" db="EMBL/GenBank/DDBJ databases">
        <authorList>
            <person name="Kim H.J."/>
            <person name="Triplett B.A."/>
        </authorList>
    </citation>
    <scope>NUCLEOTIDE SEQUENCE [LARGE SCALE GENOMIC DNA]</scope>
    <source>
        <strain evidence="4 5">CGMCC 4.1858</strain>
    </source>
</reference>
<feature type="compositionally biased region" description="Low complexity" evidence="1">
    <location>
        <begin position="53"/>
        <end position="62"/>
    </location>
</feature>
<keyword evidence="2" id="KW-1133">Transmembrane helix</keyword>
<keyword evidence="5" id="KW-1185">Reference proteome</keyword>
<feature type="region of interest" description="Disordered" evidence="1">
    <location>
        <begin position="53"/>
        <end position="176"/>
    </location>
</feature>
<protein>
    <submittedName>
        <fullName evidence="4">Uncharacterized conserved protein YkwD, contains CAP (CSP/antigen 5/PR1) domain</fullName>
    </submittedName>
</protein>
<dbReference type="Pfam" id="PF00188">
    <property type="entry name" value="CAP"/>
    <property type="match status" value="1"/>
</dbReference>
<feature type="region of interest" description="Disordered" evidence="1">
    <location>
        <begin position="1"/>
        <end position="38"/>
    </location>
</feature>
<feature type="compositionally biased region" description="Low complexity" evidence="1">
    <location>
        <begin position="111"/>
        <end position="155"/>
    </location>
</feature>
<accession>A0A239GZU8</accession>
<gene>
    <name evidence="4" type="ORF">SAMN05216252_10882</name>
</gene>
<organism evidence="4 5">
    <name type="scientific">Actinacidiphila glaucinigra</name>
    <dbReference type="NCBI Taxonomy" id="235986"/>
    <lineage>
        <taxon>Bacteria</taxon>
        <taxon>Bacillati</taxon>
        <taxon>Actinomycetota</taxon>
        <taxon>Actinomycetes</taxon>
        <taxon>Kitasatosporales</taxon>
        <taxon>Streptomycetaceae</taxon>
        <taxon>Actinacidiphila</taxon>
    </lineage>
</organism>
<dbReference type="InterPro" id="IPR035940">
    <property type="entry name" value="CAP_sf"/>
</dbReference>
<dbReference type="CDD" id="cd05379">
    <property type="entry name" value="CAP_bacterial"/>
    <property type="match status" value="1"/>
</dbReference>
<dbReference type="EMBL" id="FZOF01000008">
    <property type="protein sequence ID" value="SNS73544.1"/>
    <property type="molecule type" value="Genomic_DNA"/>
</dbReference>
<keyword evidence="2" id="KW-0812">Transmembrane</keyword>
<evidence type="ECO:0000256" key="1">
    <source>
        <dbReference type="SAM" id="MobiDB-lite"/>
    </source>
</evidence>
<keyword evidence="2" id="KW-0472">Membrane</keyword>
<name>A0A239GZU8_9ACTN</name>
<dbReference type="PANTHER" id="PTHR31157:SF1">
    <property type="entry name" value="SCP DOMAIN-CONTAINING PROTEIN"/>
    <property type="match status" value="1"/>
</dbReference>
<dbReference type="AlphaFoldDB" id="A0A239GZU8"/>
<feature type="domain" description="SCP" evidence="3">
    <location>
        <begin position="186"/>
        <end position="300"/>
    </location>
</feature>
<evidence type="ECO:0000313" key="4">
    <source>
        <dbReference type="EMBL" id="SNS73544.1"/>
    </source>
</evidence>
<evidence type="ECO:0000259" key="3">
    <source>
        <dbReference type="Pfam" id="PF00188"/>
    </source>
</evidence>
<feature type="compositionally biased region" description="Basic residues" evidence="1">
    <location>
        <begin position="20"/>
        <end position="33"/>
    </location>
</feature>
<dbReference type="InterPro" id="IPR014044">
    <property type="entry name" value="CAP_dom"/>
</dbReference>
<sequence length="302" mass="30786">MGRHSRTASEPAPFSEAPRHRGQTNRARRRKQNPVRTGLLASSAALAVGAIGVSSGLLPSPDGSGGFAYHDDAPGQVQAAGLPNTASPQDVGAVPADRDTSAPASRGDARTTAPPAAPSAPATSATPTPSAPASAPEESATTPAAPQPSASSTPTDVPSPPAATLVPGGDEEVQDGDQSVVETSVLALVNTVRATAGCQPLHSDKKLSELASDFSADMAARGFFDHSDPDGDDPWDRAAQAGIKNLGGENIARGQATPEEVMDAWMNSEGHRANILNCDFKKIGVGAVLGEGGPWWTQDFGY</sequence>
<feature type="transmembrane region" description="Helical" evidence="2">
    <location>
        <begin position="38"/>
        <end position="58"/>
    </location>
</feature>
<dbReference type="Proteomes" id="UP000198280">
    <property type="component" value="Unassembled WGS sequence"/>
</dbReference>